<evidence type="ECO:0000256" key="6">
    <source>
        <dbReference type="RuleBase" id="RU361187"/>
    </source>
</evidence>
<comment type="similarity">
    <text evidence="2 6">Belongs to the glycosyl hydrolase 43 family.</text>
</comment>
<dbReference type="GO" id="GO:0004553">
    <property type="term" value="F:hydrolase activity, hydrolyzing O-glycosyl compounds"/>
    <property type="evidence" value="ECO:0007669"/>
    <property type="project" value="InterPro"/>
</dbReference>
<dbReference type="InterPro" id="IPR050727">
    <property type="entry name" value="GH43_arabinanases"/>
</dbReference>
<evidence type="ECO:0000256" key="3">
    <source>
        <dbReference type="ARBA" id="ARBA00022801"/>
    </source>
</evidence>
<evidence type="ECO:0000313" key="8">
    <source>
        <dbReference type="EMBL" id="MBD5778062.1"/>
    </source>
</evidence>
<keyword evidence="3 6" id="KW-0378">Hydrolase</keyword>
<evidence type="ECO:0000313" key="9">
    <source>
        <dbReference type="Proteomes" id="UP000622317"/>
    </source>
</evidence>
<dbReference type="Proteomes" id="UP000622317">
    <property type="component" value="Unassembled WGS sequence"/>
</dbReference>
<dbReference type="InterPro" id="IPR023296">
    <property type="entry name" value="Glyco_hydro_beta-prop_sf"/>
</dbReference>
<comment type="pathway">
    <text evidence="1">Glycan metabolism; L-arabinan degradation.</text>
</comment>
<evidence type="ECO:0000256" key="5">
    <source>
        <dbReference type="PIRSR" id="PIRSR606710-2"/>
    </source>
</evidence>
<dbReference type="InterPro" id="IPR006710">
    <property type="entry name" value="Glyco_hydro_43"/>
</dbReference>
<keyword evidence="9" id="KW-1185">Reference proteome</keyword>
<protein>
    <submittedName>
        <fullName evidence="8">Family 43 glycosylhydrolase</fullName>
    </submittedName>
</protein>
<proteinExistence type="inferred from homology"/>
<gene>
    <name evidence="8" type="ORF">IEN85_00950</name>
</gene>
<sequence length="357" mass="40688">MKKWIHAAFSLTCVIVAPFLEADSSNGESNAMYMPDMPLHDPFIVAHEPTQTYYLYTRNVSRLTGVEELGTMAYTSKDLKNWDPPKVVFTVPEDSFAQEGNWAPEVHEYKGKFYLFVTLHDSDAYLKRPPETWRDTYVRGTITAVSDTPDGPFEMLNKDGPVVPKDLMTLDGTLYVDQDEQPWMVYAHEWLQRIDGTIEAVKVSDDLSRAIDDPIHLFKASDAPWLNQSIEVSDAGLHYVTDGPQFYRTKDDVLLMLWSSYESGSYVQAIARSESGTLMGPWEQLDPLVKRDSGHGMLFHTFEGDLMMVLHRPFYNARGKLFDMADRGDHLEILRQRVDLDGDPEYDDLQKALGLAE</sequence>
<dbReference type="RefSeq" id="WP_191615188.1">
    <property type="nucleotide sequence ID" value="NZ_JACYFG010000002.1"/>
</dbReference>
<accession>A0A927IDJ8</accession>
<name>A0A927IDJ8_9BACT</name>
<dbReference type="AlphaFoldDB" id="A0A927IDJ8"/>
<feature type="signal peptide" evidence="7">
    <location>
        <begin position="1"/>
        <end position="22"/>
    </location>
</feature>
<evidence type="ECO:0000256" key="7">
    <source>
        <dbReference type="SAM" id="SignalP"/>
    </source>
</evidence>
<evidence type="ECO:0000256" key="1">
    <source>
        <dbReference type="ARBA" id="ARBA00004834"/>
    </source>
</evidence>
<dbReference type="PANTHER" id="PTHR43301:SF3">
    <property type="entry name" value="ARABINAN ENDO-1,5-ALPHA-L-ARABINOSIDASE A-RELATED"/>
    <property type="match status" value="1"/>
</dbReference>
<dbReference type="EMBL" id="JACYFG010000002">
    <property type="protein sequence ID" value="MBD5778062.1"/>
    <property type="molecule type" value="Genomic_DNA"/>
</dbReference>
<dbReference type="GO" id="GO:0005975">
    <property type="term" value="P:carbohydrate metabolic process"/>
    <property type="evidence" value="ECO:0007669"/>
    <property type="project" value="InterPro"/>
</dbReference>
<feature type="chain" id="PRO_5037780741" evidence="7">
    <location>
        <begin position="23"/>
        <end position="357"/>
    </location>
</feature>
<dbReference type="Gene3D" id="2.115.10.20">
    <property type="entry name" value="Glycosyl hydrolase domain, family 43"/>
    <property type="match status" value="1"/>
</dbReference>
<keyword evidence="7" id="KW-0732">Signal</keyword>
<dbReference type="CDD" id="cd08981">
    <property type="entry name" value="GH43_Bt1873-like"/>
    <property type="match status" value="1"/>
</dbReference>
<feature type="site" description="Important for catalytic activity, responsible for pKa modulation of the active site Glu and correct orientation of both the proton donor and substrate" evidence="5">
    <location>
        <position position="171"/>
    </location>
</feature>
<organism evidence="8 9">
    <name type="scientific">Pelagicoccus enzymogenes</name>
    <dbReference type="NCBI Taxonomy" id="2773457"/>
    <lineage>
        <taxon>Bacteria</taxon>
        <taxon>Pseudomonadati</taxon>
        <taxon>Verrucomicrobiota</taxon>
        <taxon>Opitutia</taxon>
        <taxon>Puniceicoccales</taxon>
        <taxon>Pelagicoccaceae</taxon>
        <taxon>Pelagicoccus</taxon>
    </lineage>
</organism>
<keyword evidence="4 6" id="KW-0326">Glycosidase</keyword>
<reference evidence="8" key="1">
    <citation type="submission" date="2020-09" db="EMBL/GenBank/DDBJ databases">
        <title>Pelagicoccus enzymogenes sp. nov. with an EPS production, isolated from marine sediment.</title>
        <authorList>
            <person name="Feng X."/>
        </authorList>
    </citation>
    <scope>NUCLEOTIDE SEQUENCE</scope>
    <source>
        <strain evidence="8">NFK12</strain>
    </source>
</reference>
<comment type="caution">
    <text evidence="8">The sequence shown here is derived from an EMBL/GenBank/DDBJ whole genome shotgun (WGS) entry which is preliminary data.</text>
</comment>
<evidence type="ECO:0000256" key="2">
    <source>
        <dbReference type="ARBA" id="ARBA00009865"/>
    </source>
</evidence>
<dbReference type="Pfam" id="PF04616">
    <property type="entry name" value="Glyco_hydro_43"/>
    <property type="match status" value="1"/>
</dbReference>
<dbReference type="SUPFAM" id="SSF75005">
    <property type="entry name" value="Arabinanase/levansucrase/invertase"/>
    <property type="match status" value="1"/>
</dbReference>
<dbReference type="PANTHER" id="PTHR43301">
    <property type="entry name" value="ARABINAN ENDO-1,5-ALPHA-L-ARABINOSIDASE"/>
    <property type="match status" value="1"/>
</dbReference>
<evidence type="ECO:0000256" key="4">
    <source>
        <dbReference type="ARBA" id="ARBA00023295"/>
    </source>
</evidence>